<dbReference type="Pfam" id="PF14331">
    <property type="entry name" value="IcmF-related_N"/>
    <property type="match status" value="1"/>
</dbReference>
<dbReference type="PANTHER" id="PTHR36153:SF1">
    <property type="entry name" value="TYPE VI SECRETION SYSTEM COMPONENT TSSM1"/>
    <property type="match status" value="1"/>
</dbReference>
<proteinExistence type="predicted"/>
<dbReference type="KEGG" id="vbo:CKY39_03105"/>
<evidence type="ECO:0000313" key="2">
    <source>
        <dbReference type="EMBL" id="ATA52322.1"/>
    </source>
</evidence>
<dbReference type="RefSeq" id="WP_095743415.1">
    <property type="nucleotide sequence ID" value="NZ_BKDH01000003.1"/>
</dbReference>
<organism evidence="2 3">
    <name type="scientific">Variovorax boronicumulans</name>
    <dbReference type="NCBI Taxonomy" id="436515"/>
    <lineage>
        <taxon>Bacteria</taxon>
        <taxon>Pseudomonadati</taxon>
        <taxon>Pseudomonadota</taxon>
        <taxon>Betaproteobacteria</taxon>
        <taxon>Burkholderiales</taxon>
        <taxon>Comamonadaceae</taxon>
        <taxon>Variovorax</taxon>
    </lineage>
</organism>
<dbReference type="EMBL" id="CP023284">
    <property type="protein sequence ID" value="ATA52322.1"/>
    <property type="molecule type" value="Genomic_DNA"/>
</dbReference>
<dbReference type="InterPro" id="IPR053156">
    <property type="entry name" value="T6SS_TssM-like"/>
</dbReference>
<feature type="domain" description="Type VI secretion system component TssM1 N-terminal" evidence="1">
    <location>
        <begin position="147"/>
        <end position="343"/>
    </location>
</feature>
<evidence type="ECO:0000313" key="3">
    <source>
        <dbReference type="Proteomes" id="UP000217154"/>
    </source>
</evidence>
<protein>
    <recommendedName>
        <fullName evidence="1">Type VI secretion system component TssM1 N-terminal domain-containing protein</fullName>
    </recommendedName>
</protein>
<sequence length="371" mass="39811">MFDTLSPVHLFWPLLAVCLAGLALLYAAVRDAGRGARRRGLLRRVDALGAPADHAAVDALKEAMAQARTSLRQAPRTRATAPWFLFIGGPATGLPGLLSAARAECVAPPPHEAPGTPWWRWWTTGALTAIELHPDAIGDQAGTAPARGLWLQSLLALAERRERLPLHGVVVCVAAGDLLYGDPALRKRATANMRRLLDEASDTLRLQLPVYLVVTGLEGLKGYATLRAALPPEVLAQALGHRVEHPFAAHAARAADRLDALFDPLVAQLHGLRMALLREQPGPAGRLALHGFVESVRTLQPALRQVAQGLFEGHGKGVRAPRWRGLYLTATASENGTGAAFVSDLFGRFLPADQPLVRPGRFAPTVPAELR</sequence>
<dbReference type="AlphaFoldDB" id="A0A250DDJ2"/>
<name>A0A250DDJ2_9BURK</name>
<gene>
    <name evidence="2" type="ORF">CKY39_03105</name>
</gene>
<accession>A0A250DDJ2</accession>
<reference evidence="2 3" key="1">
    <citation type="submission" date="2017-09" db="EMBL/GenBank/DDBJ databases">
        <title>The diverse metabolic capabilities of V. boronicumulans make it an excellent choice for continued studies on novel biodegradation.</title>
        <authorList>
            <person name="Sun S."/>
        </authorList>
    </citation>
    <scope>NUCLEOTIDE SEQUENCE [LARGE SCALE GENOMIC DNA]</scope>
    <source>
        <strain evidence="2 3">J1</strain>
    </source>
</reference>
<dbReference type="PANTHER" id="PTHR36153">
    <property type="entry name" value="INNER MEMBRANE PROTEIN-RELATED"/>
    <property type="match status" value="1"/>
</dbReference>
<evidence type="ECO:0000259" key="1">
    <source>
        <dbReference type="Pfam" id="PF14331"/>
    </source>
</evidence>
<dbReference type="InterPro" id="IPR025743">
    <property type="entry name" value="TssM1_N"/>
</dbReference>
<dbReference type="Proteomes" id="UP000217154">
    <property type="component" value="Chromosome"/>
</dbReference>
<dbReference type="GeneID" id="82270848"/>